<reference evidence="2 3" key="1">
    <citation type="submission" date="2019-06" db="EMBL/GenBank/DDBJ databases">
        <title>Draft genome of Streptomyces sedi sp. JCM16909.</title>
        <authorList>
            <person name="Klykleung N."/>
            <person name="Tanasupawat S."/>
            <person name="Kudo T."/>
            <person name="Yuki M."/>
            <person name="Ohkuma M."/>
        </authorList>
    </citation>
    <scope>NUCLEOTIDE SEQUENCE [LARGE SCALE GENOMIC DNA]</scope>
    <source>
        <strain evidence="2 3">JCM 16909</strain>
    </source>
</reference>
<name>A0A5C4USX3_9ACTN</name>
<accession>A0A5C4USX3</accession>
<evidence type="ECO:0000313" key="2">
    <source>
        <dbReference type="EMBL" id="TNM26638.1"/>
    </source>
</evidence>
<organism evidence="2 3">
    <name type="scientific">Streptomyces sedi</name>
    <dbReference type="NCBI Taxonomy" id="555059"/>
    <lineage>
        <taxon>Bacteria</taxon>
        <taxon>Bacillati</taxon>
        <taxon>Actinomycetota</taxon>
        <taxon>Actinomycetes</taxon>
        <taxon>Kitasatosporales</taxon>
        <taxon>Streptomycetaceae</taxon>
        <taxon>Streptomyces</taxon>
    </lineage>
</organism>
<feature type="signal peptide" evidence="1">
    <location>
        <begin position="1"/>
        <end position="34"/>
    </location>
</feature>
<dbReference type="AlphaFoldDB" id="A0A5C4USX3"/>
<keyword evidence="1" id="KW-0732">Signal</keyword>
<sequence>MRANASWRPARSRPWPVVALAALALCSWAPPGAAAGGGAAECAPEIAPDTDEGVNRLLTLVRETRVAGGGEAEVDRLLAEVACLTPVGAPRESESVPPADGVAVTPPEVYSIGEVDGRQRWLALTEWRWHDIPEHPMRGEQAVATWFDARVRPVLQVLHHSGATDAFPNVSREDAADVNGNGVGFLIDPERNAEDMNVALGSTALIFEAEGCTALTARGAFAHTWNDTGIDALSVTATGVGYEWTAPVDRALTVSGPTEVTVCP</sequence>
<dbReference type="Proteomes" id="UP000311713">
    <property type="component" value="Unassembled WGS sequence"/>
</dbReference>
<dbReference type="EMBL" id="VDGT01000021">
    <property type="protein sequence ID" value="TNM26638.1"/>
    <property type="molecule type" value="Genomic_DNA"/>
</dbReference>
<dbReference type="RefSeq" id="WP_139648443.1">
    <property type="nucleotide sequence ID" value="NZ_BAAAZS010000128.1"/>
</dbReference>
<keyword evidence="3" id="KW-1185">Reference proteome</keyword>
<comment type="caution">
    <text evidence="2">The sequence shown here is derived from an EMBL/GenBank/DDBJ whole genome shotgun (WGS) entry which is preliminary data.</text>
</comment>
<evidence type="ECO:0000313" key="3">
    <source>
        <dbReference type="Proteomes" id="UP000311713"/>
    </source>
</evidence>
<feature type="chain" id="PRO_5039275023" evidence="1">
    <location>
        <begin position="35"/>
        <end position="264"/>
    </location>
</feature>
<dbReference type="OrthoDB" id="4169781at2"/>
<proteinExistence type="predicted"/>
<protein>
    <submittedName>
        <fullName evidence="2">Uncharacterized protein</fullName>
    </submittedName>
</protein>
<evidence type="ECO:0000256" key="1">
    <source>
        <dbReference type="SAM" id="SignalP"/>
    </source>
</evidence>
<gene>
    <name evidence="2" type="ORF">FH715_23060</name>
</gene>